<accession>A0ABR1RRW3</accession>
<evidence type="ECO:0000313" key="2">
    <source>
        <dbReference type="EMBL" id="KAK8017284.1"/>
    </source>
</evidence>
<feature type="compositionally biased region" description="Basic residues" evidence="1">
    <location>
        <begin position="15"/>
        <end position="44"/>
    </location>
</feature>
<protein>
    <submittedName>
        <fullName evidence="2">Uncharacterized protein</fullName>
    </submittedName>
</protein>
<feature type="compositionally biased region" description="Basic and acidic residues" evidence="1">
    <location>
        <begin position="45"/>
        <end position="65"/>
    </location>
</feature>
<name>A0ABR1RRW3_9PEZI</name>
<dbReference type="Proteomes" id="UP001396898">
    <property type="component" value="Unassembled WGS sequence"/>
</dbReference>
<organism evidence="2 3">
    <name type="scientific">Apiospora marii</name>
    <dbReference type="NCBI Taxonomy" id="335849"/>
    <lineage>
        <taxon>Eukaryota</taxon>
        <taxon>Fungi</taxon>
        <taxon>Dikarya</taxon>
        <taxon>Ascomycota</taxon>
        <taxon>Pezizomycotina</taxon>
        <taxon>Sordariomycetes</taxon>
        <taxon>Xylariomycetidae</taxon>
        <taxon>Amphisphaeriales</taxon>
        <taxon>Apiosporaceae</taxon>
        <taxon>Apiospora</taxon>
    </lineage>
</organism>
<reference evidence="2 3" key="1">
    <citation type="submission" date="2023-01" db="EMBL/GenBank/DDBJ databases">
        <title>Analysis of 21 Apiospora genomes using comparative genomics revels a genus with tremendous synthesis potential of carbohydrate active enzymes and secondary metabolites.</title>
        <authorList>
            <person name="Sorensen T."/>
        </authorList>
    </citation>
    <scope>NUCLEOTIDE SEQUENCE [LARGE SCALE GENOMIC DNA]</scope>
    <source>
        <strain evidence="2 3">CBS 20057</strain>
    </source>
</reference>
<dbReference type="EMBL" id="JAQQWI010000011">
    <property type="protein sequence ID" value="KAK8017284.1"/>
    <property type="molecule type" value="Genomic_DNA"/>
</dbReference>
<feature type="compositionally biased region" description="Basic and acidic residues" evidence="1">
    <location>
        <begin position="72"/>
        <end position="94"/>
    </location>
</feature>
<sequence length="94" mass="10946">MGKHSDKDALSSSSKKPKSHHHHSSSKPKSKSSSSSHHHHHHHQHDHEPNRLEVYVMDDRPDERFAQGMPSERGDRRAEMAQWDARWDSASRNR</sequence>
<keyword evidence="3" id="KW-1185">Reference proteome</keyword>
<evidence type="ECO:0000313" key="3">
    <source>
        <dbReference type="Proteomes" id="UP001396898"/>
    </source>
</evidence>
<proteinExistence type="predicted"/>
<evidence type="ECO:0000256" key="1">
    <source>
        <dbReference type="SAM" id="MobiDB-lite"/>
    </source>
</evidence>
<feature type="region of interest" description="Disordered" evidence="1">
    <location>
        <begin position="1"/>
        <end position="94"/>
    </location>
</feature>
<comment type="caution">
    <text evidence="2">The sequence shown here is derived from an EMBL/GenBank/DDBJ whole genome shotgun (WGS) entry which is preliminary data.</text>
</comment>
<gene>
    <name evidence="2" type="ORF">PG991_008360</name>
</gene>